<dbReference type="AlphaFoldDB" id="A0A0A9BKF1"/>
<sequence>MSDMIVEVGLITVVRCPFSFFSICLTSES</sequence>
<protein>
    <submittedName>
        <fullName evidence="1">Uncharacterized protein</fullName>
    </submittedName>
</protein>
<accession>A0A0A9BKF1</accession>
<dbReference type="EMBL" id="GBRH01236210">
    <property type="protein sequence ID" value="JAD61685.1"/>
    <property type="molecule type" value="Transcribed_RNA"/>
</dbReference>
<name>A0A0A9BKF1_ARUDO</name>
<reference evidence="1" key="1">
    <citation type="submission" date="2014-09" db="EMBL/GenBank/DDBJ databases">
        <authorList>
            <person name="Magalhaes I.L.F."/>
            <person name="Oliveira U."/>
            <person name="Santos F.R."/>
            <person name="Vidigal T.H.D.A."/>
            <person name="Brescovit A.D."/>
            <person name="Santos A.J."/>
        </authorList>
    </citation>
    <scope>NUCLEOTIDE SEQUENCE</scope>
    <source>
        <tissue evidence="1">Shoot tissue taken approximately 20 cm above the soil surface</tissue>
    </source>
</reference>
<organism evidence="1">
    <name type="scientific">Arundo donax</name>
    <name type="common">Giant reed</name>
    <name type="synonym">Donax arundinaceus</name>
    <dbReference type="NCBI Taxonomy" id="35708"/>
    <lineage>
        <taxon>Eukaryota</taxon>
        <taxon>Viridiplantae</taxon>
        <taxon>Streptophyta</taxon>
        <taxon>Embryophyta</taxon>
        <taxon>Tracheophyta</taxon>
        <taxon>Spermatophyta</taxon>
        <taxon>Magnoliopsida</taxon>
        <taxon>Liliopsida</taxon>
        <taxon>Poales</taxon>
        <taxon>Poaceae</taxon>
        <taxon>PACMAD clade</taxon>
        <taxon>Arundinoideae</taxon>
        <taxon>Arundineae</taxon>
        <taxon>Arundo</taxon>
    </lineage>
</organism>
<proteinExistence type="predicted"/>
<evidence type="ECO:0000313" key="1">
    <source>
        <dbReference type="EMBL" id="JAD61685.1"/>
    </source>
</evidence>
<reference evidence="1" key="2">
    <citation type="journal article" date="2015" name="Data Brief">
        <title>Shoot transcriptome of the giant reed, Arundo donax.</title>
        <authorList>
            <person name="Barrero R.A."/>
            <person name="Guerrero F.D."/>
            <person name="Moolhuijzen P."/>
            <person name="Goolsby J.A."/>
            <person name="Tidwell J."/>
            <person name="Bellgard S.E."/>
            <person name="Bellgard M.I."/>
        </authorList>
    </citation>
    <scope>NUCLEOTIDE SEQUENCE</scope>
    <source>
        <tissue evidence="1">Shoot tissue taken approximately 20 cm above the soil surface</tissue>
    </source>
</reference>